<dbReference type="AlphaFoldDB" id="A0A401JA07"/>
<evidence type="ECO:0000256" key="2">
    <source>
        <dbReference type="RuleBase" id="RU362080"/>
    </source>
</evidence>
<evidence type="ECO:0000313" key="4">
    <source>
        <dbReference type="Proteomes" id="UP000286806"/>
    </source>
</evidence>
<comment type="function">
    <text evidence="2">Antitoxin component of a type II toxin-antitoxin (TA) system.</text>
</comment>
<evidence type="ECO:0000313" key="3">
    <source>
        <dbReference type="EMBL" id="GBL44457.1"/>
    </source>
</evidence>
<accession>A0A401JA07</accession>
<dbReference type="SUPFAM" id="SSF143120">
    <property type="entry name" value="YefM-like"/>
    <property type="match status" value="1"/>
</dbReference>
<sequence length="84" mass="9448">MHIINFSDARNNLKRVIDQVVEDADYAVITRRDDADAVVMSLDTFNSLMETVHLLKTPANAAHLARSIEQLRKGKTKLKDLVDA</sequence>
<dbReference type="Pfam" id="PF02604">
    <property type="entry name" value="PhdYeFM_antitox"/>
    <property type="match status" value="1"/>
</dbReference>
<dbReference type="Proteomes" id="UP000286806">
    <property type="component" value="Unassembled WGS sequence"/>
</dbReference>
<dbReference type="InterPro" id="IPR051405">
    <property type="entry name" value="phD/YefM_antitoxin"/>
</dbReference>
<dbReference type="EMBL" id="BGOW01000002">
    <property type="protein sequence ID" value="GBL44457.1"/>
    <property type="molecule type" value="Genomic_DNA"/>
</dbReference>
<dbReference type="OrthoDB" id="9802003at2"/>
<dbReference type="NCBIfam" id="TIGR01552">
    <property type="entry name" value="phd_fam"/>
    <property type="match status" value="1"/>
</dbReference>
<dbReference type="InterPro" id="IPR036165">
    <property type="entry name" value="YefM-like_sf"/>
</dbReference>
<dbReference type="Gene3D" id="3.40.1620.10">
    <property type="entry name" value="YefM-like domain"/>
    <property type="match status" value="1"/>
</dbReference>
<dbReference type="PANTHER" id="PTHR33713:SF6">
    <property type="entry name" value="ANTITOXIN YEFM"/>
    <property type="match status" value="1"/>
</dbReference>
<keyword evidence="4" id="KW-1185">Reference proteome</keyword>
<proteinExistence type="inferred from homology"/>
<dbReference type="InterPro" id="IPR006442">
    <property type="entry name" value="Antitoxin_Phd/YefM"/>
</dbReference>
<reference evidence="3 4" key="1">
    <citation type="journal article" date="2019" name="Front. Microbiol.">
        <title>Genomes of Neutrophilic Sulfur-Oxidizing Chemolithoautotrophs Representing 9 Proteobacterial Species From 8 Genera.</title>
        <authorList>
            <person name="Watanabe T."/>
            <person name="Kojima H."/>
            <person name="Umezawa K."/>
            <person name="Hori C."/>
            <person name="Takasuka T.E."/>
            <person name="Kato Y."/>
            <person name="Fukui M."/>
        </authorList>
    </citation>
    <scope>NUCLEOTIDE SEQUENCE [LARGE SCALE GENOMIC DNA]</scope>
    <source>
        <strain evidence="3 4">TTN</strain>
    </source>
</reference>
<dbReference type="Gene3D" id="6.10.250.330">
    <property type="match status" value="1"/>
</dbReference>
<protein>
    <recommendedName>
        <fullName evidence="2">Antitoxin</fullName>
    </recommendedName>
</protein>
<comment type="similarity">
    <text evidence="1 2">Belongs to the phD/YefM antitoxin family.</text>
</comment>
<dbReference type="RefSeq" id="WP_124703311.1">
    <property type="nucleotide sequence ID" value="NZ_BGOW01000002.1"/>
</dbReference>
<evidence type="ECO:0000256" key="1">
    <source>
        <dbReference type="ARBA" id="ARBA00009981"/>
    </source>
</evidence>
<gene>
    <name evidence="3" type="ORF">SFMTTN_0253</name>
</gene>
<dbReference type="PANTHER" id="PTHR33713">
    <property type="entry name" value="ANTITOXIN YAFN-RELATED"/>
    <property type="match status" value="1"/>
</dbReference>
<comment type="caution">
    <text evidence="3">The sequence shown here is derived from an EMBL/GenBank/DDBJ whole genome shotgun (WGS) entry which is preliminary data.</text>
</comment>
<name>A0A401JA07_9PROT</name>
<organism evidence="3 4">
    <name type="scientific">Sulfuriferula multivorans</name>
    <dbReference type="NCBI Taxonomy" id="1559896"/>
    <lineage>
        <taxon>Bacteria</taxon>
        <taxon>Pseudomonadati</taxon>
        <taxon>Pseudomonadota</taxon>
        <taxon>Betaproteobacteria</taxon>
        <taxon>Nitrosomonadales</taxon>
        <taxon>Sulfuricellaceae</taxon>
        <taxon>Sulfuriferula</taxon>
    </lineage>
</organism>